<dbReference type="EMBL" id="QJKJ01011892">
    <property type="protein sequence ID" value="RDX69971.1"/>
    <property type="molecule type" value="Genomic_DNA"/>
</dbReference>
<dbReference type="AlphaFoldDB" id="A0A371EVD7"/>
<name>A0A371EVD7_MUCPR</name>
<comment type="caution">
    <text evidence="2">The sequence shown here is derived from an EMBL/GenBank/DDBJ whole genome shotgun (WGS) entry which is preliminary data.</text>
</comment>
<keyword evidence="3" id="KW-1185">Reference proteome</keyword>
<feature type="non-terminal residue" evidence="2">
    <location>
        <position position="1"/>
    </location>
</feature>
<dbReference type="Proteomes" id="UP000257109">
    <property type="component" value="Unassembled WGS sequence"/>
</dbReference>
<feature type="region of interest" description="Disordered" evidence="1">
    <location>
        <begin position="1"/>
        <end position="32"/>
    </location>
</feature>
<sequence>MLKQSLGGNDKNSTNKDKDNLRDIGSPMTRSKTKMLKQSLLGLSSGIKENLEPSESECWFYRQVAVAVKVKFPLSPSHTLITLVLPANCG</sequence>
<evidence type="ECO:0000313" key="3">
    <source>
        <dbReference type="Proteomes" id="UP000257109"/>
    </source>
</evidence>
<proteinExistence type="predicted"/>
<gene>
    <name evidence="2" type="ORF">CR513_50842</name>
</gene>
<organism evidence="2 3">
    <name type="scientific">Mucuna pruriens</name>
    <name type="common">Velvet bean</name>
    <name type="synonym">Dolichos pruriens</name>
    <dbReference type="NCBI Taxonomy" id="157652"/>
    <lineage>
        <taxon>Eukaryota</taxon>
        <taxon>Viridiplantae</taxon>
        <taxon>Streptophyta</taxon>
        <taxon>Embryophyta</taxon>
        <taxon>Tracheophyta</taxon>
        <taxon>Spermatophyta</taxon>
        <taxon>Magnoliopsida</taxon>
        <taxon>eudicotyledons</taxon>
        <taxon>Gunneridae</taxon>
        <taxon>Pentapetalae</taxon>
        <taxon>rosids</taxon>
        <taxon>fabids</taxon>
        <taxon>Fabales</taxon>
        <taxon>Fabaceae</taxon>
        <taxon>Papilionoideae</taxon>
        <taxon>50 kb inversion clade</taxon>
        <taxon>NPAAA clade</taxon>
        <taxon>indigoferoid/millettioid clade</taxon>
        <taxon>Phaseoleae</taxon>
        <taxon>Mucuna</taxon>
    </lineage>
</organism>
<reference evidence="2" key="1">
    <citation type="submission" date="2018-05" db="EMBL/GenBank/DDBJ databases">
        <title>Draft genome of Mucuna pruriens seed.</title>
        <authorList>
            <person name="Nnadi N.E."/>
            <person name="Vos R."/>
            <person name="Hasami M.H."/>
            <person name="Devisetty U.K."/>
            <person name="Aguiy J.C."/>
        </authorList>
    </citation>
    <scope>NUCLEOTIDE SEQUENCE [LARGE SCALE GENOMIC DNA]</scope>
    <source>
        <strain evidence="2">JCA_2017</strain>
    </source>
</reference>
<evidence type="ECO:0000256" key="1">
    <source>
        <dbReference type="SAM" id="MobiDB-lite"/>
    </source>
</evidence>
<feature type="compositionally biased region" description="Basic and acidic residues" evidence="1">
    <location>
        <begin position="13"/>
        <end position="22"/>
    </location>
</feature>
<protein>
    <submittedName>
        <fullName evidence="2">Uncharacterized protein</fullName>
    </submittedName>
</protein>
<accession>A0A371EVD7</accession>
<evidence type="ECO:0000313" key="2">
    <source>
        <dbReference type="EMBL" id="RDX69971.1"/>
    </source>
</evidence>